<dbReference type="Pfam" id="PF03129">
    <property type="entry name" value="HGTP_anticodon"/>
    <property type="match status" value="1"/>
</dbReference>
<accession>A0ABV6NCR1</accession>
<dbReference type="PANTHER" id="PTHR42753:SF2">
    <property type="entry name" value="PROLINE--TRNA LIGASE"/>
    <property type="match status" value="1"/>
</dbReference>
<dbReference type="InterPro" id="IPR033730">
    <property type="entry name" value="ProRS_core_prok"/>
</dbReference>
<dbReference type="PROSITE" id="PS50862">
    <property type="entry name" value="AA_TRNA_LIGASE_II"/>
    <property type="match status" value="1"/>
</dbReference>
<keyword evidence="6 10" id="KW-0067">ATP-binding</keyword>
<evidence type="ECO:0000256" key="7">
    <source>
        <dbReference type="ARBA" id="ARBA00022917"/>
    </source>
</evidence>
<keyword evidence="7 10" id="KW-0648">Protein biosynthesis</keyword>
<dbReference type="GO" id="GO:0004827">
    <property type="term" value="F:proline-tRNA ligase activity"/>
    <property type="evidence" value="ECO:0007669"/>
    <property type="project" value="UniProtKB-EC"/>
</dbReference>
<dbReference type="InterPro" id="IPR023717">
    <property type="entry name" value="Pro-tRNA-Synthase_IIa_type1"/>
</dbReference>
<dbReference type="SUPFAM" id="SSF55826">
    <property type="entry name" value="YbaK/ProRS associated domain"/>
    <property type="match status" value="1"/>
</dbReference>
<reference evidence="12 13" key="1">
    <citation type="submission" date="2024-09" db="EMBL/GenBank/DDBJ databases">
        <authorList>
            <person name="Sun Q."/>
            <person name="Mori K."/>
        </authorList>
    </citation>
    <scope>NUCLEOTIDE SEQUENCE [LARGE SCALE GENOMIC DNA]</scope>
    <source>
        <strain evidence="12 13">NCAIM B.02301</strain>
    </source>
</reference>
<comment type="domain">
    <text evidence="10">Consists of three domains: the N-terminal catalytic domain, the editing domain and the C-terminal anticodon-binding domain.</text>
</comment>
<dbReference type="RefSeq" id="WP_273840032.1">
    <property type="nucleotide sequence ID" value="NZ_JAQQWT010000001.1"/>
</dbReference>
<dbReference type="PIRSF" id="PIRSF001535">
    <property type="entry name" value="ProRS_1"/>
    <property type="match status" value="1"/>
</dbReference>
<dbReference type="InterPro" id="IPR044140">
    <property type="entry name" value="ProRS_anticodon_short"/>
</dbReference>
<evidence type="ECO:0000259" key="11">
    <source>
        <dbReference type="PROSITE" id="PS50862"/>
    </source>
</evidence>
<comment type="subunit">
    <text evidence="2 10">Homodimer.</text>
</comment>
<evidence type="ECO:0000256" key="2">
    <source>
        <dbReference type="ARBA" id="ARBA00011738"/>
    </source>
</evidence>
<dbReference type="EMBL" id="JBHLTR010000006">
    <property type="protein sequence ID" value="MFC0558570.1"/>
    <property type="molecule type" value="Genomic_DNA"/>
</dbReference>
<evidence type="ECO:0000256" key="5">
    <source>
        <dbReference type="ARBA" id="ARBA00022741"/>
    </source>
</evidence>
<dbReference type="PANTHER" id="PTHR42753">
    <property type="entry name" value="MITOCHONDRIAL RIBOSOME PROTEIN L39/PROLYL-TRNA LIGASE FAMILY MEMBER"/>
    <property type="match status" value="1"/>
</dbReference>
<evidence type="ECO:0000256" key="9">
    <source>
        <dbReference type="ARBA" id="ARBA00047671"/>
    </source>
</evidence>
<dbReference type="Pfam" id="PF04073">
    <property type="entry name" value="tRNA_edit"/>
    <property type="match status" value="1"/>
</dbReference>
<dbReference type="EC" id="6.1.1.15" evidence="10"/>
<dbReference type="InterPro" id="IPR002314">
    <property type="entry name" value="aa-tRNA-synt_IIb"/>
</dbReference>
<evidence type="ECO:0000256" key="10">
    <source>
        <dbReference type="HAMAP-Rule" id="MF_01569"/>
    </source>
</evidence>
<dbReference type="CDD" id="cd00861">
    <property type="entry name" value="ProRS_anticodon_short"/>
    <property type="match status" value="1"/>
</dbReference>
<dbReference type="InterPro" id="IPR002316">
    <property type="entry name" value="Pro-tRNA-ligase_IIa"/>
</dbReference>
<dbReference type="Pfam" id="PF00587">
    <property type="entry name" value="tRNA-synt_2b"/>
    <property type="match status" value="1"/>
</dbReference>
<evidence type="ECO:0000313" key="13">
    <source>
        <dbReference type="Proteomes" id="UP001589833"/>
    </source>
</evidence>
<dbReference type="Gene3D" id="3.30.930.10">
    <property type="entry name" value="Bira Bifunctional Protein, Domain 2"/>
    <property type="match status" value="2"/>
</dbReference>
<dbReference type="NCBIfam" id="NF006625">
    <property type="entry name" value="PRK09194.1"/>
    <property type="match status" value="1"/>
</dbReference>
<dbReference type="CDD" id="cd04334">
    <property type="entry name" value="ProRS-INS"/>
    <property type="match status" value="1"/>
</dbReference>
<organism evidence="12 13">
    <name type="scientific">Halalkalibacter alkalisediminis</name>
    <dbReference type="NCBI Taxonomy" id="935616"/>
    <lineage>
        <taxon>Bacteria</taxon>
        <taxon>Bacillati</taxon>
        <taxon>Bacillota</taxon>
        <taxon>Bacilli</taxon>
        <taxon>Bacillales</taxon>
        <taxon>Bacillaceae</taxon>
        <taxon>Halalkalibacter</taxon>
    </lineage>
</organism>
<dbReference type="Gene3D" id="3.40.50.800">
    <property type="entry name" value="Anticodon-binding domain"/>
    <property type="match status" value="1"/>
</dbReference>
<sequence>MRQRTFLTPTLREIPADAEITSHQLMLRAGFIRQTASGIYSYLPLGKRVLRKIEDIIRSEMDSAGGQEVLLPAIQPAELWEESGRLGDYGPELMRLKDRHNRDFVLGATHEEVITTLVRDDVQTYKKLPMNLYQIQTKFRDERRPRFGVLRSREFIMKDAYSFDTSQEGLNESYQSMYQAYQNIFTRCQLDFRAVEADSGAIGGTDTHEFMVLSDIGEDTIAYSDSSDFAANVEIAPVFVDYIKSDVSPLELETVETPNVKTIKELTAFLNIKSEATIKSLLFIVNEEPVLVLVRGDHEVNEIKVRNAFNKATAELATPEQTAEILGCETGFIGPIGIPEGVTVIADKAIESIVNGVCGANEKDKHLKNVNPDRDFKVSRYEDLRLIQEGDPSPDGKGTIQFAMGIEVGHVFKLGTKYSEALGAKYLDENGKSQTMIMGCYGIGVTRTIAAIVEQNHDDNGIVWPTSVAPFDLHLVTINVKDVDQKQLSEELYQTLSEERYEVLYDDRPERAGVKFKDSDLIGLPVRIAVGKKASEGVVEVKIRKTGEMLEVHVSELQDKLKHILTELR</sequence>
<feature type="domain" description="Aminoacyl-transfer RNA synthetases class-II family profile" evidence="11">
    <location>
        <begin position="33"/>
        <end position="465"/>
    </location>
</feature>
<dbReference type="SUPFAM" id="SSF55681">
    <property type="entry name" value="Class II aaRS and biotin synthetases"/>
    <property type="match status" value="1"/>
</dbReference>
<dbReference type="InterPro" id="IPR007214">
    <property type="entry name" value="YbaK/aa-tRNA-synth-assoc-dom"/>
</dbReference>
<dbReference type="CDD" id="cd00779">
    <property type="entry name" value="ProRS_core_prok"/>
    <property type="match status" value="1"/>
</dbReference>
<name>A0ABV6NCR1_9BACI</name>
<keyword evidence="5 10" id="KW-0547">Nucleotide-binding</keyword>
<evidence type="ECO:0000256" key="6">
    <source>
        <dbReference type="ARBA" id="ARBA00022840"/>
    </source>
</evidence>
<evidence type="ECO:0000313" key="12">
    <source>
        <dbReference type="EMBL" id="MFC0558570.1"/>
    </source>
</evidence>
<protein>
    <recommendedName>
        <fullName evidence="10">Proline--tRNA ligase</fullName>
        <ecNumber evidence="10">6.1.1.15</ecNumber>
    </recommendedName>
    <alternativeName>
        <fullName evidence="10">Prolyl-tRNA synthetase</fullName>
        <shortName evidence="10">ProRS</shortName>
    </alternativeName>
</protein>
<proteinExistence type="inferred from homology"/>
<comment type="similarity">
    <text evidence="10">Belongs to the class-II aminoacyl-tRNA synthetase family. ProS type 1 subfamily.</text>
</comment>
<keyword evidence="4 10" id="KW-0436">Ligase</keyword>
<comment type="subcellular location">
    <subcellularLocation>
        <location evidence="1 10">Cytoplasm</location>
    </subcellularLocation>
</comment>
<dbReference type="InterPro" id="IPR050062">
    <property type="entry name" value="Pro-tRNA_synthetase"/>
</dbReference>
<keyword evidence="13" id="KW-1185">Reference proteome</keyword>
<evidence type="ECO:0000256" key="3">
    <source>
        <dbReference type="ARBA" id="ARBA00022490"/>
    </source>
</evidence>
<dbReference type="HAMAP" id="MF_01569">
    <property type="entry name" value="Pro_tRNA_synth_type1"/>
    <property type="match status" value="1"/>
</dbReference>
<comment type="caution">
    <text evidence="12">The sequence shown here is derived from an EMBL/GenBank/DDBJ whole genome shotgun (WGS) entry which is preliminary data.</text>
</comment>
<dbReference type="Proteomes" id="UP001589833">
    <property type="component" value="Unassembled WGS sequence"/>
</dbReference>
<dbReference type="InterPro" id="IPR036754">
    <property type="entry name" value="YbaK/aa-tRNA-synt-asso_dom_sf"/>
</dbReference>
<dbReference type="InterPro" id="IPR006195">
    <property type="entry name" value="aa-tRNA-synth_II"/>
</dbReference>
<comment type="catalytic activity">
    <reaction evidence="9 10">
        <text>tRNA(Pro) + L-proline + ATP = L-prolyl-tRNA(Pro) + AMP + diphosphate</text>
        <dbReference type="Rhea" id="RHEA:14305"/>
        <dbReference type="Rhea" id="RHEA-COMP:9700"/>
        <dbReference type="Rhea" id="RHEA-COMP:9702"/>
        <dbReference type="ChEBI" id="CHEBI:30616"/>
        <dbReference type="ChEBI" id="CHEBI:33019"/>
        <dbReference type="ChEBI" id="CHEBI:60039"/>
        <dbReference type="ChEBI" id="CHEBI:78442"/>
        <dbReference type="ChEBI" id="CHEBI:78532"/>
        <dbReference type="ChEBI" id="CHEBI:456215"/>
        <dbReference type="EC" id="6.1.1.15"/>
    </reaction>
</comment>
<dbReference type="Gene3D" id="3.90.960.10">
    <property type="entry name" value="YbaK/aminoacyl-tRNA synthetase-associated domain"/>
    <property type="match status" value="1"/>
</dbReference>
<dbReference type="SUPFAM" id="SSF52954">
    <property type="entry name" value="Class II aaRS ABD-related"/>
    <property type="match status" value="1"/>
</dbReference>
<evidence type="ECO:0000256" key="4">
    <source>
        <dbReference type="ARBA" id="ARBA00022598"/>
    </source>
</evidence>
<dbReference type="InterPro" id="IPR004500">
    <property type="entry name" value="Pro-tRNA-synth_IIa_bac-type"/>
</dbReference>
<keyword evidence="3 10" id="KW-0963">Cytoplasm</keyword>
<dbReference type="InterPro" id="IPR036621">
    <property type="entry name" value="Anticodon-bd_dom_sf"/>
</dbReference>
<gene>
    <name evidence="10" type="primary">proS</name>
    <name evidence="12" type="ORF">ACFFH4_05855</name>
</gene>
<comment type="function">
    <text evidence="10">Catalyzes the attachment of proline to tRNA(Pro) in a two-step reaction: proline is first activated by ATP to form Pro-AMP and then transferred to the acceptor end of tRNA(Pro). As ProRS can inadvertently accommodate and process non-cognate amino acids such as alanine and cysteine, to avoid such errors it has two additional distinct editing activities against alanine. One activity is designated as 'pretransfer' editing and involves the tRNA(Pro)-independent hydrolysis of activated Ala-AMP. The other activity is designated 'posttransfer' editing and involves deacylation of mischarged Ala-tRNA(Pro). The misacylated Cys-tRNA(Pro) is not edited by ProRS.</text>
</comment>
<keyword evidence="8 10" id="KW-0030">Aminoacyl-tRNA synthetase</keyword>
<evidence type="ECO:0000256" key="8">
    <source>
        <dbReference type="ARBA" id="ARBA00023146"/>
    </source>
</evidence>
<evidence type="ECO:0000256" key="1">
    <source>
        <dbReference type="ARBA" id="ARBA00004496"/>
    </source>
</evidence>
<dbReference type="InterPro" id="IPR004154">
    <property type="entry name" value="Anticodon-bd"/>
</dbReference>
<dbReference type="PRINTS" id="PR01046">
    <property type="entry name" value="TRNASYNTHPRO"/>
</dbReference>
<dbReference type="NCBIfam" id="TIGR00409">
    <property type="entry name" value="proS_fam_II"/>
    <property type="match status" value="1"/>
</dbReference>
<dbReference type="InterPro" id="IPR045864">
    <property type="entry name" value="aa-tRNA-synth_II/BPL/LPL"/>
</dbReference>